<dbReference type="EMBL" id="SNXO01000001">
    <property type="protein sequence ID" value="TDP60510.1"/>
    <property type="molecule type" value="Genomic_DNA"/>
</dbReference>
<accession>A0A4R6QDW0</accession>
<dbReference type="NCBIfam" id="TIGR00087">
    <property type="entry name" value="surE"/>
    <property type="match status" value="1"/>
</dbReference>
<feature type="binding site" evidence="7">
    <location>
        <position position="8"/>
    </location>
    <ligand>
        <name>a divalent metal cation</name>
        <dbReference type="ChEBI" id="CHEBI:60240"/>
    </ligand>
</feature>
<comment type="catalytic activity">
    <reaction evidence="1 7">
        <text>a ribonucleoside 5'-phosphate + H2O = a ribonucleoside + phosphate</text>
        <dbReference type="Rhea" id="RHEA:12484"/>
        <dbReference type="ChEBI" id="CHEBI:15377"/>
        <dbReference type="ChEBI" id="CHEBI:18254"/>
        <dbReference type="ChEBI" id="CHEBI:43474"/>
        <dbReference type="ChEBI" id="CHEBI:58043"/>
        <dbReference type="EC" id="3.1.3.5"/>
    </reaction>
</comment>
<dbReference type="OrthoDB" id="9780815at2"/>
<dbReference type="GO" id="GO:0046872">
    <property type="term" value="F:metal ion binding"/>
    <property type="evidence" value="ECO:0007669"/>
    <property type="project" value="UniProtKB-UniRule"/>
</dbReference>
<evidence type="ECO:0000313" key="10">
    <source>
        <dbReference type="Proteomes" id="UP000295500"/>
    </source>
</evidence>
<dbReference type="RefSeq" id="WP_133527399.1">
    <property type="nucleotide sequence ID" value="NZ_SNXO01000001.1"/>
</dbReference>
<evidence type="ECO:0000256" key="7">
    <source>
        <dbReference type="HAMAP-Rule" id="MF_00060"/>
    </source>
</evidence>
<feature type="binding site" evidence="7">
    <location>
        <position position="97"/>
    </location>
    <ligand>
        <name>a divalent metal cation</name>
        <dbReference type="ChEBI" id="CHEBI:60240"/>
    </ligand>
</feature>
<dbReference type="AlphaFoldDB" id="A0A4R6QDW0"/>
<evidence type="ECO:0000256" key="4">
    <source>
        <dbReference type="ARBA" id="ARBA00022723"/>
    </source>
</evidence>
<dbReference type="GO" id="GO:0004309">
    <property type="term" value="F:exopolyphosphatase activity"/>
    <property type="evidence" value="ECO:0007669"/>
    <property type="project" value="TreeGrafter"/>
</dbReference>
<dbReference type="GO" id="GO:0000166">
    <property type="term" value="F:nucleotide binding"/>
    <property type="evidence" value="ECO:0007669"/>
    <property type="project" value="UniProtKB-KW"/>
</dbReference>
<evidence type="ECO:0000256" key="2">
    <source>
        <dbReference type="ARBA" id="ARBA00011062"/>
    </source>
</evidence>
<evidence type="ECO:0000313" key="9">
    <source>
        <dbReference type="EMBL" id="TDP60510.1"/>
    </source>
</evidence>
<dbReference type="InterPro" id="IPR036523">
    <property type="entry name" value="SurE-like_sf"/>
</dbReference>
<dbReference type="SUPFAM" id="SSF64167">
    <property type="entry name" value="SurE-like"/>
    <property type="match status" value="1"/>
</dbReference>
<dbReference type="InterPro" id="IPR002828">
    <property type="entry name" value="SurE-like_Pase/nucleotidase"/>
</dbReference>
<sequence>MNILVVNDDGIETAGIRALAKALSTVADVYVCAPASQQSGKSQSISIKTEVFVEKVDFPFAKGALSTTGTPADCTKIGLQFFADQGHPIDMVYSGINHGSNLGRDTLYSGTVGAAMEGAVSGHHSVAVSVDSHQASHFDVACQLALDVIDFVLKETSADTVLNINVPDLPREEIRGLRYTVMGGRYYIDSFAPRESGGYVLDGEPGDLSELSEEYDVKAVTEGYASITPLHFDYTQYDMVEKVAGCGLTIDEK</sequence>
<keyword evidence="10" id="KW-1185">Reference proteome</keyword>
<keyword evidence="3 7" id="KW-0963">Cytoplasm</keyword>
<comment type="similarity">
    <text evidence="2 7">Belongs to the SurE nucleotidase family.</text>
</comment>
<organism evidence="9 10">
    <name type="scientific">Aminicella lysinilytica</name>
    <dbReference type="NCBI Taxonomy" id="433323"/>
    <lineage>
        <taxon>Bacteria</taxon>
        <taxon>Bacillati</taxon>
        <taxon>Bacillota</taxon>
        <taxon>Clostridia</taxon>
        <taxon>Peptostreptococcales</taxon>
        <taxon>Anaerovoracaceae</taxon>
        <taxon>Aminicella</taxon>
    </lineage>
</organism>
<dbReference type="GO" id="GO:0008254">
    <property type="term" value="F:3'-nucleotidase activity"/>
    <property type="evidence" value="ECO:0007669"/>
    <property type="project" value="TreeGrafter"/>
</dbReference>
<feature type="binding site" evidence="7">
    <location>
        <position position="9"/>
    </location>
    <ligand>
        <name>a divalent metal cation</name>
        <dbReference type="ChEBI" id="CHEBI:60240"/>
    </ligand>
</feature>
<dbReference type="EC" id="3.1.3.5" evidence="7"/>
<dbReference type="Pfam" id="PF01975">
    <property type="entry name" value="SurE"/>
    <property type="match status" value="1"/>
</dbReference>
<comment type="subcellular location">
    <subcellularLocation>
        <location evidence="7">Cytoplasm</location>
    </subcellularLocation>
</comment>
<dbReference type="GO" id="GO:0008253">
    <property type="term" value="F:5'-nucleotidase activity"/>
    <property type="evidence" value="ECO:0007669"/>
    <property type="project" value="UniProtKB-UniRule"/>
</dbReference>
<evidence type="ECO:0000259" key="8">
    <source>
        <dbReference type="Pfam" id="PF01975"/>
    </source>
</evidence>
<dbReference type="Proteomes" id="UP000295500">
    <property type="component" value="Unassembled WGS sequence"/>
</dbReference>
<feature type="domain" description="Survival protein SurE-like phosphatase/nucleotidase" evidence="8">
    <location>
        <begin position="3"/>
        <end position="187"/>
    </location>
</feature>
<comment type="function">
    <text evidence="7">Nucleotidase that shows phosphatase activity on nucleoside 5'-monophosphates.</text>
</comment>
<keyword evidence="4 7" id="KW-0479">Metal-binding</keyword>
<dbReference type="PANTHER" id="PTHR30457:SF12">
    <property type="entry name" value="5'_3'-NUCLEOTIDASE SURE"/>
    <property type="match status" value="1"/>
</dbReference>
<comment type="caution">
    <text evidence="9">The sequence shown here is derived from an EMBL/GenBank/DDBJ whole genome shotgun (WGS) entry which is preliminary data.</text>
</comment>
<dbReference type="PANTHER" id="PTHR30457">
    <property type="entry name" value="5'-NUCLEOTIDASE SURE"/>
    <property type="match status" value="1"/>
</dbReference>
<feature type="binding site" evidence="7">
    <location>
        <position position="39"/>
    </location>
    <ligand>
        <name>a divalent metal cation</name>
        <dbReference type="ChEBI" id="CHEBI:60240"/>
    </ligand>
</feature>
<proteinExistence type="inferred from homology"/>
<dbReference type="HAMAP" id="MF_00060">
    <property type="entry name" value="SurE"/>
    <property type="match status" value="1"/>
</dbReference>
<gene>
    <name evidence="7" type="primary">surE</name>
    <name evidence="9" type="ORF">EV211_10124</name>
</gene>
<keyword evidence="6 7" id="KW-0378">Hydrolase</keyword>
<dbReference type="InterPro" id="IPR030048">
    <property type="entry name" value="SurE"/>
</dbReference>
<comment type="cofactor">
    <cofactor evidence="7">
        <name>a divalent metal cation</name>
        <dbReference type="ChEBI" id="CHEBI:60240"/>
    </cofactor>
    <text evidence="7">Binds 1 divalent metal cation per subunit.</text>
</comment>
<evidence type="ECO:0000256" key="6">
    <source>
        <dbReference type="ARBA" id="ARBA00022801"/>
    </source>
</evidence>
<keyword evidence="5 7" id="KW-0547">Nucleotide-binding</keyword>
<dbReference type="Gene3D" id="3.40.1210.10">
    <property type="entry name" value="Survival protein SurE-like phosphatase/nucleotidase"/>
    <property type="match status" value="1"/>
</dbReference>
<evidence type="ECO:0000256" key="1">
    <source>
        <dbReference type="ARBA" id="ARBA00000815"/>
    </source>
</evidence>
<name>A0A4R6QDW0_9FIRM</name>
<dbReference type="GO" id="GO:0005737">
    <property type="term" value="C:cytoplasm"/>
    <property type="evidence" value="ECO:0007669"/>
    <property type="project" value="UniProtKB-SubCell"/>
</dbReference>
<evidence type="ECO:0000256" key="5">
    <source>
        <dbReference type="ARBA" id="ARBA00022741"/>
    </source>
</evidence>
<evidence type="ECO:0000256" key="3">
    <source>
        <dbReference type="ARBA" id="ARBA00022490"/>
    </source>
</evidence>
<reference evidence="9 10" key="1">
    <citation type="submission" date="2019-03" db="EMBL/GenBank/DDBJ databases">
        <title>Genomic Encyclopedia of Type Strains, Phase IV (KMG-IV): sequencing the most valuable type-strain genomes for metagenomic binning, comparative biology and taxonomic classification.</title>
        <authorList>
            <person name="Goeker M."/>
        </authorList>
    </citation>
    <scope>NUCLEOTIDE SEQUENCE [LARGE SCALE GENOMIC DNA]</scope>
    <source>
        <strain evidence="9 10">DSM 28287</strain>
    </source>
</reference>
<protein>
    <recommendedName>
        <fullName evidence="7">5'-nucleotidase SurE</fullName>
        <ecNumber evidence="7">3.1.3.5</ecNumber>
    </recommendedName>
    <alternativeName>
        <fullName evidence="7">Nucleoside 5'-monophosphate phosphohydrolase</fullName>
    </alternativeName>
</protein>